<dbReference type="PANTHER" id="PTHR33823">
    <property type="entry name" value="RNA POLYMERASE-BINDING TRANSCRIPTION FACTOR DKSA-RELATED"/>
    <property type="match status" value="1"/>
</dbReference>
<evidence type="ECO:0000256" key="5">
    <source>
        <dbReference type="SAM" id="MobiDB-lite"/>
    </source>
</evidence>
<dbReference type="NCBIfam" id="TIGR02890">
    <property type="entry name" value="bacill_yteA"/>
    <property type="match status" value="1"/>
</dbReference>
<evidence type="ECO:0000256" key="1">
    <source>
        <dbReference type="ARBA" id="ARBA00022723"/>
    </source>
</evidence>
<name>A0ABU0JRV2_HATLI</name>
<dbReference type="InterPro" id="IPR000962">
    <property type="entry name" value="Znf_DskA_TraR"/>
</dbReference>
<gene>
    <name evidence="7" type="ORF">QOZ93_001567</name>
</gene>
<keyword evidence="1" id="KW-0479">Metal-binding</keyword>
<evidence type="ECO:0000313" key="7">
    <source>
        <dbReference type="EMBL" id="MDQ0479825.1"/>
    </source>
</evidence>
<evidence type="ECO:0000256" key="2">
    <source>
        <dbReference type="ARBA" id="ARBA00022771"/>
    </source>
</evidence>
<evidence type="ECO:0000256" key="3">
    <source>
        <dbReference type="ARBA" id="ARBA00022833"/>
    </source>
</evidence>
<sequence length="199" mass="23211">MDTSDKNIYRDRLINERRKLNNVVRSLQSENILSKDQDSTELSSYANHPSDQGAEMFEMEKNLALEENEKVIMDKIDNSLQAMNDGTYGVCKICGKPISKERLETIPYADCCIDCQREFNSSHNGEKRPVEENYIDYTFGYDRNEQSAEYGMRECYADVSMTNYMPMEDEYDNYSDEDNEGFVEPIEKISNEQYKNQLP</sequence>
<dbReference type="Gene3D" id="1.20.120.910">
    <property type="entry name" value="DksA, coiled-coil domain"/>
    <property type="match status" value="1"/>
</dbReference>
<organism evidence="7 8">
    <name type="scientific">Hathewaya limosa</name>
    <name type="common">Clostridium limosum</name>
    <dbReference type="NCBI Taxonomy" id="1536"/>
    <lineage>
        <taxon>Bacteria</taxon>
        <taxon>Bacillati</taxon>
        <taxon>Bacillota</taxon>
        <taxon>Clostridia</taxon>
        <taxon>Eubacteriales</taxon>
        <taxon>Clostridiaceae</taxon>
        <taxon>Hathewaya</taxon>
    </lineage>
</organism>
<evidence type="ECO:0000256" key="4">
    <source>
        <dbReference type="PROSITE-ProRule" id="PRU00510"/>
    </source>
</evidence>
<dbReference type="Pfam" id="PF01258">
    <property type="entry name" value="zf-dskA_traR"/>
    <property type="match status" value="1"/>
</dbReference>
<dbReference type="InterPro" id="IPR014240">
    <property type="entry name" value="YteA"/>
</dbReference>
<evidence type="ECO:0000259" key="6">
    <source>
        <dbReference type="Pfam" id="PF01258"/>
    </source>
</evidence>
<evidence type="ECO:0000313" key="8">
    <source>
        <dbReference type="Proteomes" id="UP001224418"/>
    </source>
</evidence>
<feature type="domain" description="Zinc finger DksA/TraR C4-type" evidence="6">
    <location>
        <begin position="86"/>
        <end position="118"/>
    </location>
</feature>
<dbReference type="PROSITE" id="PS51128">
    <property type="entry name" value="ZF_DKSA_2"/>
    <property type="match status" value="1"/>
</dbReference>
<protein>
    <submittedName>
        <fullName evidence="7">YteA family regulatory protein</fullName>
    </submittedName>
</protein>
<dbReference type="InterPro" id="IPR037187">
    <property type="entry name" value="DnaK_N"/>
</dbReference>
<comment type="caution">
    <text evidence="7">The sequence shown here is derived from an EMBL/GenBank/DDBJ whole genome shotgun (WGS) entry which is preliminary data.</text>
</comment>
<dbReference type="SUPFAM" id="SSF109635">
    <property type="entry name" value="DnaK suppressor protein DksA, alpha-hairpin domain"/>
    <property type="match status" value="1"/>
</dbReference>
<accession>A0ABU0JRV2</accession>
<reference evidence="7 8" key="1">
    <citation type="submission" date="2023-07" db="EMBL/GenBank/DDBJ databases">
        <title>Genomic Encyclopedia of Type Strains, Phase IV (KMG-IV): sequencing the most valuable type-strain genomes for metagenomic binning, comparative biology and taxonomic classification.</title>
        <authorList>
            <person name="Goeker M."/>
        </authorList>
    </citation>
    <scope>NUCLEOTIDE SEQUENCE [LARGE SCALE GENOMIC DNA]</scope>
    <source>
        <strain evidence="7 8">DSM 1400</strain>
    </source>
</reference>
<feature type="region of interest" description="Disordered" evidence="5">
    <location>
        <begin position="31"/>
        <end position="52"/>
    </location>
</feature>
<proteinExistence type="predicted"/>
<dbReference type="Proteomes" id="UP001224418">
    <property type="component" value="Unassembled WGS sequence"/>
</dbReference>
<dbReference type="RefSeq" id="WP_307355758.1">
    <property type="nucleotide sequence ID" value="NZ_BAAACJ010000001.1"/>
</dbReference>
<keyword evidence="8" id="KW-1185">Reference proteome</keyword>
<dbReference type="SUPFAM" id="SSF57716">
    <property type="entry name" value="Glucocorticoid receptor-like (DNA-binding domain)"/>
    <property type="match status" value="1"/>
</dbReference>
<feature type="zinc finger region" description="dksA C4-type" evidence="4">
    <location>
        <begin position="91"/>
        <end position="115"/>
    </location>
</feature>
<dbReference type="EMBL" id="JAUSWN010000011">
    <property type="protein sequence ID" value="MDQ0479825.1"/>
    <property type="molecule type" value="Genomic_DNA"/>
</dbReference>
<keyword evidence="2" id="KW-0863">Zinc-finger</keyword>
<feature type="compositionally biased region" description="Polar residues" evidence="5">
    <location>
        <begin position="39"/>
        <end position="50"/>
    </location>
</feature>
<dbReference type="PANTHER" id="PTHR33823:SF4">
    <property type="entry name" value="GENERAL STRESS PROTEIN 16O"/>
    <property type="match status" value="1"/>
</dbReference>
<keyword evidence="3" id="KW-0862">Zinc</keyword>